<evidence type="ECO:0000313" key="2">
    <source>
        <dbReference type="EMBL" id="QNI31659.1"/>
    </source>
</evidence>
<dbReference type="KEGG" id="adin:H7849_21770"/>
<organism evidence="2 3">
    <name type="scientific">Alloacidobacterium dinghuense</name>
    <dbReference type="NCBI Taxonomy" id="2763107"/>
    <lineage>
        <taxon>Bacteria</taxon>
        <taxon>Pseudomonadati</taxon>
        <taxon>Acidobacteriota</taxon>
        <taxon>Terriglobia</taxon>
        <taxon>Terriglobales</taxon>
        <taxon>Acidobacteriaceae</taxon>
        <taxon>Alloacidobacterium</taxon>
    </lineage>
</organism>
<dbReference type="InterPro" id="IPR032710">
    <property type="entry name" value="NTF2-like_dom_sf"/>
</dbReference>
<dbReference type="PANTHER" id="PTHR38436:SF1">
    <property type="entry name" value="ESTER CYCLASE"/>
    <property type="match status" value="1"/>
</dbReference>
<name>A0A7G8BGI9_9BACT</name>
<accession>A0A7G8BGI9</accession>
<dbReference type="EMBL" id="CP060394">
    <property type="protein sequence ID" value="QNI31659.1"/>
    <property type="molecule type" value="Genomic_DNA"/>
</dbReference>
<sequence length="190" mass="21161">MTRLKTQTAFSWRFACVGFCFASLINLAVARGESKMQFGKPDVLIVSADLQGERRQSLIDAAQQFYTFWNAGDPALLSRVISPSFTDRALPPGRPQGPGGPLFAFRQFTKAVPDLRCEVLQQIIVQDRVVSHLRFTGHFSGDFGSLHGHGQEVDFIATDIIRIDARGQITDNWHLEDNLTFLKQIGAVPQ</sequence>
<evidence type="ECO:0000256" key="1">
    <source>
        <dbReference type="SAM" id="SignalP"/>
    </source>
</evidence>
<proteinExistence type="predicted"/>
<feature type="chain" id="PRO_5028852088" evidence="1">
    <location>
        <begin position="31"/>
        <end position="190"/>
    </location>
</feature>
<gene>
    <name evidence="2" type="ORF">H7849_21770</name>
</gene>
<dbReference type="Proteomes" id="UP000515312">
    <property type="component" value="Chromosome"/>
</dbReference>
<dbReference type="Gene3D" id="3.10.450.50">
    <property type="match status" value="1"/>
</dbReference>
<dbReference type="GO" id="GO:0030638">
    <property type="term" value="P:polyketide metabolic process"/>
    <property type="evidence" value="ECO:0007669"/>
    <property type="project" value="InterPro"/>
</dbReference>
<keyword evidence="1" id="KW-0732">Signal</keyword>
<dbReference type="SUPFAM" id="SSF54427">
    <property type="entry name" value="NTF2-like"/>
    <property type="match status" value="1"/>
</dbReference>
<dbReference type="AlphaFoldDB" id="A0A7G8BGI9"/>
<evidence type="ECO:0000313" key="3">
    <source>
        <dbReference type="Proteomes" id="UP000515312"/>
    </source>
</evidence>
<dbReference type="Pfam" id="PF07366">
    <property type="entry name" value="SnoaL"/>
    <property type="match status" value="1"/>
</dbReference>
<protein>
    <submittedName>
        <fullName evidence="2">Ester cyclase</fullName>
    </submittedName>
</protein>
<dbReference type="InterPro" id="IPR009959">
    <property type="entry name" value="Cyclase_SnoaL-like"/>
</dbReference>
<dbReference type="RefSeq" id="WP_186742494.1">
    <property type="nucleotide sequence ID" value="NZ_CP060394.1"/>
</dbReference>
<reference evidence="2 3" key="1">
    <citation type="submission" date="2020-08" db="EMBL/GenBank/DDBJ databases">
        <title>Edaphobacter telluris sp. nov. and Acidobacterium dinghuensis sp. nov., two acidobacteria isolated from forest soil.</title>
        <authorList>
            <person name="Fu J."/>
            <person name="Qiu L."/>
        </authorList>
    </citation>
    <scope>NUCLEOTIDE SEQUENCE [LARGE SCALE GENOMIC DNA]</scope>
    <source>
        <strain evidence="2">4Y35</strain>
    </source>
</reference>
<keyword evidence="3" id="KW-1185">Reference proteome</keyword>
<feature type="signal peptide" evidence="1">
    <location>
        <begin position="1"/>
        <end position="30"/>
    </location>
</feature>
<dbReference type="PANTHER" id="PTHR38436">
    <property type="entry name" value="POLYKETIDE CYCLASE SNOAL-LIKE DOMAIN"/>
    <property type="match status" value="1"/>
</dbReference>